<accession>A0A822YD53</accession>
<organism evidence="1 2">
    <name type="scientific">Nelumbo nucifera</name>
    <name type="common">Sacred lotus</name>
    <dbReference type="NCBI Taxonomy" id="4432"/>
    <lineage>
        <taxon>Eukaryota</taxon>
        <taxon>Viridiplantae</taxon>
        <taxon>Streptophyta</taxon>
        <taxon>Embryophyta</taxon>
        <taxon>Tracheophyta</taxon>
        <taxon>Spermatophyta</taxon>
        <taxon>Magnoliopsida</taxon>
        <taxon>Proteales</taxon>
        <taxon>Nelumbonaceae</taxon>
        <taxon>Nelumbo</taxon>
    </lineage>
</organism>
<dbReference type="EMBL" id="DUZY01000002">
    <property type="protein sequence ID" value="DAD29229.1"/>
    <property type="molecule type" value="Genomic_DNA"/>
</dbReference>
<evidence type="ECO:0000313" key="1">
    <source>
        <dbReference type="EMBL" id="DAD29229.1"/>
    </source>
</evidence>
<protein>
    <submittedName>
        <fullName evidence="1">Uncharacterized protein</fullName>
    </submittedName>
</protein>
<dbReference type="Proteomes" id="UP000607653">
    <property type="component" value="Unassembled WGS sequence"/>
</dbReference>
<reference evidence="1 2" key="1">
    <citation type="journal article" date="2020" name="Mol. Biol. Evol.">
        <title>Distinct Expression and Methylation Patterns for Genes with Different Fates following a Single Whole-Genome Duplication in Flowering Plants.</title>
        <authorList>
            <person name="Shi T."/>
            <person name="Rahmani R.S."/>
            <person name="Gugger P.F."/>
            <person name="Wang M."/>
            <person name="Li H."/>
            <person name="Zhang Y."/>
            <person name="Li Z."/>
            <person name="Wang Q."/>
            <person name="Van de Peer Y."/>
            <person name="Marchal K."/>
            <person name="Chen J."/>
        </authorList>
    </citation>
    <scope>NUCLEOTIDE SEQUENCE [LARGE SCALE GENOMIC DNA]</scope>
    <source>
        <tissue evidence="1">Leaf</tissue>
    </source>
</reference>
<name>A0A822YD53_NELNU</name>
<proteinExistence type="predicted"/>
<sequence length="114" mass="12480">MKEVEEKKALLTECEAIFSQELKEAGARAIHAYKTSSEFENFVNEATTSAFRKGFKAAGEDLDSEDDGDDYVDLEAREKSGNSDVAADEVMETDELAAASTSMEVDPTKDTELI</sequence>
<evidence type="ECO:0000313" key="2">
    <source>
        <dbReference type="Proteomes" id="UP000607653"/>
    </source>
</evidence>
<gene>
    <name evidence="1" type="ORF">HUJ06_030697</name>
</gene>
<comment type="caution">
    <text evidence="1">The sequence shown here is derived from an EMBL/GenBank/DDBJ whole genome shotgun (WGS) entry which is preliminary data.</text>
</comment>
<dbReference type="AlphaFoldDB" id="A0A822YD53"/>
<keyword evidence="2" id="KW-1185">Reference proteome</keyword>